<evidence type="ECO:0000313" key="2">
    <source>
        <dbReference type="EMBL" id="CAD6941483.1"/>
    </source>
</evidence>
<dbReference type="Proteomes" id="UP000836402">
    <property type="component" value="Unassembled WGS sequence"/>
</dbReference>
<proteinExistence type="predicted"/>
<comment type="caution">
    <text evidence="2">The sequence shown here is derived from an EMBL/GenBank/DDBJ whole genome shotgun (WGS) entry which is preliminary data.</text>
</comment>
<keyword evidence="3" id="KW-1185">Reference proteome</keyword>
<dbReference type="EMBL" id="CAJHJG010004487">
    <property type="protein sequence ID" value="CAD6941483.1"/>
    <property type="molecule type" value="Genomic_DNA"/>
</dbReference>
<sequence length="122" mass="13814">MTTQPTTTTPPALAQPGDTSIGVQIHGASYKTILARLTRGQRKATSGEIKPSKTHVTQLEGKQNWMLWRTYIAAIFSHHLEGRLWYLIHDHPATSIEAYRPIFSLADDEKPIDEEEAEAYRR</sequence>
<reference evidence="2" key="1">
    <citation type="submission" date="2020-10" db="EMBL/GenBank/DDBJ databases">
        <authorList>
            <person name="Sedaghatjoo S."/>
        </authorList>
    </citation>
    <scope>NUCLEOTIDE SEQUENCE</scope>
    <source>
        <strain evidence="2">AZH3</strain>
    </source>
</reference>
<feature type="non-terminal residue" evidence="2">
    <location>
        <position position="122"/>
    </location>
</feature>
<feature type="compositionally biased region" description="Low complexity" evidence="1">
    <location>
        <begin position="1"/>
        <end position="16"/>
    </location>
</feature>
<evidence type="ECO:0000256" key="1">
    <source>
        <dbReference type="SAM" id="MobiDB-lite"/>
    </source>
</evidence>
<organism evidence="2 3">
    <name type="scientific">Tilletia caries</name>
    <name type="common">wheat bunt fungus</name>
    <dbReference type="NCBI Taxonomy" id="13290"/>
    <lineage>
        <taxon>Eukaryota</taxon>
        <taxon>Fungi</taxon>
        <taxon>Dikarya</taxon>
        <taxon>Basidiomycota</taxon>
        <taxon>Ustilaginomycotina</taxon>
        <taxon>Exobasidiomycetes</taxon>
        <taxon>Tilletiales</taxon>
        <taxon>Tilletiaceae</taxon>
        <taxon>Tilletia</taxon>
    </lineage>
</organism>
<feature type="region of interest" description="Disordered" evidence="1">
    <location>
        <begin position="1"/>
        <end position="20"/>
    </location>
</feature>
<name>A0ABN7J2K5_9BASI</name>
<evidence type="ECO:0000313" key="3">
    <source>
        <dbReference type="Proteomes" id="UP000836402"/>
    </source>
</evidence>
<gene>
    <name evidence="2" type="ORF">JKIAZH3_G3738</name>
</gene>
<accession>A0ABN7J2K5</accession>
<protein>
    <submittedName>
        <fullName evidence="2">Uncharacterized protein</fullName>
    </submittedName>
</protein>